<evidence type="ECO:0000313" key="2">
    <source>
        <dbReference type="EMBL" id="PXF41966.1"/>
    </source>
</evidence>
<name>A0A2V3IIP8_9FLOR</name>
<keyword evidence="3" id="KW-1185">Reference proteome</keyword>
<dbReference type="AlphaFoldDB" id="A0A2V3IIP8"/>
<evidence type="ECO:0000256" key="1">
    <source>
        <dbReference type="SAM" id="MobiDB-lite"/>
    </source>
</evidence>
<comment type="caution">
    <text evidence="2">The sequence shown here is derived from an EMBL/GenBank/DDBJ whole genome shotgun (WGS) entry which is preliminary data.</text>
</comment>
<accession>A0A2V3IIP8</accession>
<evidence type="ECO:0000313" key="3">
    <source>
        <dbReference type="Proteomes" id="UP000247409"/>
    </source>
</evidence>
<feature type="region of interest" description="Disordered" evidence="1">
    <location>
        <begin position="25"/>
        <end position="48"/>
    </location>
</feature>
<dbReference type="Proteomes" id="UP000247409">
    <property type="component" value="Unassembled WGS sequence"/>
</dbReference>
<protein>
    <submittedName>
        <fullName evidence="2">Uncharacterized protein</fullName>
    </submittedName>
</protein>
<sequence>MQEEALEALRDRAADWKAKRAFTELSEGSVEDGIQDEPATGKEHPTAPSIDLLTDVTSPSAGLNNGSGTVVCPEDCL</sequence>
<dbReference type="EMBL" id="NBIV01000182">
    <property type="protein sequence ID" value="PXF41966.1"/>
    <property type="molecule type" value="Genomic_DNA"/>
</dbReference>
<organism evidence="2 3">
    <name type="scientific">Gracilariopsis chorda</name>
    <dbReference type="NCBI Taxonomy" id="448386"/>
    <lineage>
        <taxon>Eukaryota</taxon>
        <taxon>Rhodophyta</taxon>
        <taxon>Florideophyceae</taxon>
        <taxon>Rhodymeniophycidae</taxon>
        <taxon>Gracilariales</taxon>
        <taxon>Gracilariaceae</taxon>
        <taxon>Gracilariopsis</taxon>
    </lineage>
</organism>
<reference evidence="2 3" key="1">
    <citation type="journal article" date="2018" name="Mol. Biol. Evol.">
        <title>Analysis of the draft genome of the red seaweed Gracilariopsis chorda provides insights into genome size evolution in Rhodophyta.</title>
        <authorList>
            <person name="Lee J."/>
            <person name="Yang E.C."/>
            <person name="Graf L."/>
            <person name="Yang J.H."/>
            <person name="Qiu H."/>
            <person name="Zel Zion U."/>
            <person name="Chan C.X."/>
            <person name="Stephens T.G."/>
            <person name="Weber A.P.M."/>
            <person name="Boo G.H."/>
            <person name="Boo S.M."/>
            <person name="Kim K.M."/>
            <person name="Shin Y."/>
            <person name="Jung M."/>
            <person name="Lee S.J."/>
            <person name="Yim H.S."/>
            <person name="Lee J.H."/>
            <person name="Bhattacharya D."/>
            <person name="Yoon H.S."/>
        </authorList>
    </citation>
    <scope>NUCLEOTIDE SEQUENCE [LARGE SCALE GENOMIC DNA]</scope>
    <source>
        <strain evidence="2 3">SKKU-2015</strain>
        <tissue evidence="2">Whole body</tissue>
    </source>
</reference>
<gene>
    <name evidence="2" type="ORF">BWQ96_08320</name>
</gene>
<proteinExistence type="predicted"/>